<dbReference type="AlphaFoldDB" id="A0A0J9TI37"/>
<proteinExistence type="predicted"/>
<accession>A0A0J9TI37</accession>
<sequence>MSNILFGNDIYILDKKYKKLKYLCDPDINDLPTNKFYERLDDDDGIEVYYNDCPTVKSMYNDHSDHHKFCAIVVKNLKTLHNILNDNIPDDLLCPYWNYWVYDRAINKFKISDENIYYSDIITYIFYDLDIVNKSIPSHQRCSYTKHRINVEAFLKKKKNFDDTQNYENIKNIINSDNDKKYNNFFTYITNDEDLYSKIKKECLCNNEENFCVEFHKYNVEKGKEQLCSLKCDSVQSFTGIKETPKLVCTIPHKVIEVSAELPAPQTENVPVVNSEPESTPPTKMNPVTISSIVVSILFFFFLCYKVRISFICEY</sequence>
<evidence type="ECO:0000313" key="2">
    <source>
        <dbReference type="EMBL" id="KMZ94676.1"/>
    </source>
</evidence>
<dbReference type="InterPro" id="IPR008780">
    <property type="entry name" value="Plasmodium_Vir"/>
</dbReference>
<evidence type="ECO:0000313" key="3">
    <source>
        <dbReference type="Proteomes" id="UP000053776"/>
    </source>
</evidence>
<feature type="transmembrane region" description="Helical" evidence="1">
    <location>
        <begin position="285"/>
        <end position="305"/>
    </location>
</feature>
<dbReference type="OrthoDB" id="10304301at2759"/>
<name>A0A0J9TI37_PLAVI</name>
<organism evidence="2 3">
    <name type="scientific">Plasmodium vivax Mauritania I</name>
    <dbReference type="NCBI Taxonomy" id="1035515"/>
    <lineage>
        <taxon>Eukaryota</taxon>
        <taxon>Sar</taxon>
        <taxon>Alveolata</taxon>
        <taxon>Apicomplexa</taxon>
        <taxon>Aconoidasida</taxon>
        <taxon>Haemosporida</taxon>
        <taxon>Plasmodiidae</taxon>
        <taxon>Plasmodium</taxon>
        <taxon>Plasmodium (Plasmodium)</taxon>
    </lineage>
</organism>
<dbReference type="Proteomes" id="UP000053776">
    <property type="component" value="Unassembled WGS sequence"/>
</dbReference>
<evidence type="ECO:0000256" key="1">
    <source>
        <dbReference type="SAM" id="Phobius"/>
    </source>
</evidence>
<keyword evidence="1" id="KW-1133">Transmembrane helix</keyword>
<keyword evidence="1" id="KW-0472">Membrane</keyword>
<dbReference type="EMBL" id="KQ235014">
    <property type="protein sequence ID" value="KMZ94676.1"/>
    <property type="molecule type" value="Genomic_DNA"/>
</dbReference>
<gene>
    <name evidence="2" type="ORF">PVMG_02565</name>
</gene>
<dbReference type="Pfam" id="PF05795">
    <property type="entry name" value="Plasmodium_Vir"/>
    <property type="match status" value="1"/>
</dbReference>
<keyword evidence="1" id="KW-0812">Transmembrane</keyword>
<reference evidence="2 3" key="1">
    <citation type="submission" date="2011-08" db="EMBL/GenBank/DDBJ databases">
        <title>The Genome Sequence of Plasmodium vivax Mauritania I.</title>
        <authorList>
            <consortium name="The Broad Institute Genome Sequencing Platform"/>
            <consortium name="The Broad Institute Genome Sequencing Center for Infectious Disease"/>
            <person name="Neafsey D."/>
            <person name="Carlton J."/>
            <person name="Barnwell J."/>
            <person name="Collins W."/>
            <person name="Escalante A."/>
            <person name="Mullikin J."/>
            <person name="Saul A."/>
            <person name="Guigo R."/>
            <person name="Camara F."/>
            <person name="Young S.K."/>
            <person name="Zeng Q."/>
            <person name="Gargeya S."/>
            <person name="Fitzgerald M."/>
            <person name="Haas B."/>
            <person name="Abouelleil A."/>
            <person name="Alvarado L."/>
            <person name="Arachchi H.M."/>
            <person name="Berlin A."/>
            <person name="Brown A."/>
            <person name="Chapman S.B."/>
            <person name="Chen Z."/>
            <person name="Dunbar C."/>
            <person name="Freedman E."/>
            <person name="Gearin G."/>
            <person name="Gellesch M."/>
            <person name="Goldberg J."/>
            <person name="Griggs A."/>
            <person name="Gujja S."/>
            <person name="Heiman D."/>
            <person name="Howarth C."/>
            <person name="Larson L."/>
            <person name="Lui A."/>
            <person name="MacDonald P.J.P."/>
            <person name="Montmayeur A."/>
            <person name="Murphy C."/>
            <person name="Neiman D."/>
            <person name="Pearson M."/>
            <person name="Priest M."/>
            <person name="Roberts A."/>
            <person name="Saif S."/>
            <person name="Shea T."/>
            <person name="Shenoy N."/>
            <person name="Sisk P."/>
            <person name="Stolte C."/>
            <person name="Sykes S."/>
            <person name="Wortman J."/>
            <person name="Nusbaum C."/>
            <person name="Birren B."/>
        </authorList>
    </citation>
    <scope>NUCLEOTIDE SEQUENCE [LARGE SCALE GENOMIC DNA]</scope>
    <source>
        <strain evidence="2 3">Mauritania I</strain>
    </source>
</reference>
<protein>
    <submittedName>
        <fullName evidence="2">Uncharacterized protein</fullName>
    </submittedName>
</protein>